<accession>A0A0F9TAD8</accession>
<proteinExistence type="predicted"/>
<sequence>MTTTPIEVHSWQLVLPQTGGLKWHLWHTAELVSICNCADKRLHEVLESPPRRRFPVCQMCRCYAQRNDLKMPQWAITPKRKRATP</sequence>
<gene>
    <name evidence="1" type="ORF">LCGC14_0678480</name>
</gene>
<dbReference type="AlphaFoldDB" id="A0A0F9TAD8"/>
<comment type="caution">
    <text evidence="1">The sequence shown here is derived from an EMBL/GenBank/DDBJ whole genome shotgun (WGS) entry which is preliminary data.</text>
</comment>
<name>A0A0F9TAD8_9ZZZZ</name>
<organism evidence="1">
    <name type="scientific">marine sediment metagenome</name>
    <dbReference type="NCBI Taxonomy" id="412755"/>
    <lineage>
        <taxon>unclassified sequences</taxon>
        <taxon>metagenomes</taxon>
        <taxon>ecological metagenomes</taxon>
    </lineage>
</organism>
<protein>
    <submittedName>
        <fullName evidence="1">Uncharacterized protein</fullName>
    </submittedName>
</protein>
<evidence type="ECO:0000313" key="1">
    <source>
        <dbReference type="EMBL" id="KKN45901.1"/>
    </source>
</evidence>
<reference evidence="1" key="1">
    <citation type="journal article" date="2015" name="Nature">
        <title>Complex archaea that bridge the gap between prokaryotes and eukaryotes.</title>
        <authorList>
            <person name="Spang A."/>
            <person name="Saw J.H."/>
            <person name="Jorgensen S.L."/>
            <person name="Zaremba-Niedzwiedzka K."/>
            <person name="Martijn J."/>
            <person name="Lind A.E."/>
            <person name="van Eijk R."/>
            <person name="Schleper C."/>
            <person name="Guy L."/>
            <person name="Ettema T.J."/>
        </authorList>
    </citation>
    <scope>NUCLEOTIDE SEQUENCE</scope>
</reference>
<dbReference type="EMBL" id="LAZR01001360">
    <property type="protein sequence ID" value="KKN45901.1"/>
    <property type="molecule type" value="Genomic_DNA"/>
</dbReference>